<feature type="domain" description="AB hydrolase-1" evidence="12">
    <location>
        <begin position="81"/>
        <end position="322"/>
    </location>
</feature>
<evidence type="ECO:0000256" key="10">
    <source>
        <dbReference type="ARBA" id="ARBA00048513"/>
    </source>
</evidence>
<evidence type="ECO:0000256" key="1">
    <source>
        <dbReference type="ARBA" id="ARBA00008645"/>
    </source>
</evidence>
<protein>
    <recommendedName>
        <fullName evidence="7">sn-1-specific diacylglycerol lipase ABHD11</fullName>
        <ecNumber evidence="3">3.1.1.116</ecNumber>
    </recommendedName>
    <alternativeName>
        <fullName evidence="4">Alpha/beta hydrolase domain-containing protein 11</fullName>
    </alternativeName>
</protein>
<dbReference type="EC" id="3.1.1.116" evidence="3"/>
<evidence type="ECO:0000256" key="2">
    <source>
        <dbReference type="ARBA" id="ARBA00022801"/>
    </source>
</evidence>
<dbReference type="InterPro" id="IPR000073">
    <property type="entry name" value="AB_hydrolase_1"/>
</dbReference>
<comment type="caution">
    <text evidence="13">The sequence shown here is derived from an EMBL/GenBank/DDBJ whole genome shotgun (WGS) entry which is preliminary data.</text>
</comment>
<accession>A0A8X6M6T8</accession>
<evidence type="ECO:0000256" key="4">
    <source>
        <dbReference type="ARBA" id="ARBA00042703"/>
    </source>
</evidence>
<evidence type="ECO:0000256" key="6">
    <source>
        <dbReference type="ARBA" id="ARBA00043742"/>
    </source>
</evidence>
<evidence type="ECO:0000256" key="9">
    <source>
        <dbReference type="ARBA" id="ARBA00048504"/>
    </source>
</evidence>
<dbReference type="InterPro" id="IPR029058">
    <property type="entry name" value="AB_hydrolase_fold"/>
</dbReference>
<dbReference type="EMBL" id="BMAO01039754">
    <property type="protein sequence ID" value="GFR33474.1"/>
    <property type="molecule type" value="Genomic_DNA"/>
</dbReference>
<dbReference type="OrthoDB" id="8119704at2759"/>
<comment type="similarity">
    <text evidence="1">Belongs to the AB hydrolase superfamily.</text>
</comment>
<organism evidence="13 14">
    <name type="scientific">Trichonephila clavata</name>
    <name type="common">Joro spider</name>
    <name type="synonym">Nephila clavata</name>
    <dbReference type="NCBI Taxonomy" id="2740835"/>
    <lineage>
        <taxon>Eukaryota</taxon>
        <taxon>Metazoa</taxon>
        <taxon>Ecdysozoa</taxon>
        <taxon>Arthropoda</taxon>
        <taxon>Chelicerata</taxon>
        <taxon>Arachnida</taxon>
        <taxon>Araneae</taxon>
        <taxon>Araneomorphae</taxon>
        <taxon>Entelegynae</taxon>
        <taxon>Araneoidea</taxon>
        <taxon>Nephilidae</taxon>
        <taxon>Trichonephila</taxon>
    </lineage>
</organism>
<comment type="catalytic activity">
    <reaction evidence="6">
        <text>a 1,3-diacyl-sn-glycerol + H2O = a 1-acyl-sn-glycerol + a fatty acid + H(+)</text>
        <dbReference type="Rhea" id="RHEA:38503"/>
        <dbReference type="ChEBI" id="CHEBI:15377"/>
        <dbReference type="ChEBI" id="CHEBI:15378"/>
        <dbReference type="ChEBI" id="CHEBI:28868"/>
        <dbReference type="ChEBI" id="CHEBI:64683"/>
        <dbReference type="ChEBI" id="CHEBI:77272"/>
    </reaction>
</comment>
<dbReference type="Pfam" id="PF00561">
    <property type="entry name" value="Abhydrolase_1"/>
    <property type="match status" value="1"/>
</dbReference>
<evidence type="ECO:0000313" key="13">
    <source>
        <dbReference type="EMBL" id="GFR33474.1"/>
    </source>
</evidence>
<proteinExistence type="inferred from homology"/>
<comment type="catalytic activity">
    <reaction evidence="10">
        <text>1-octadecanoyl-2-(9Z-octadecenoyl)-sn-glycerol + H2O = 2-(9Z-octadecenoyl)-glycerol + octadecanoate + H(+)</text>
        <dbReference type="Rhea" id="RHEA:77103"/>
        <dbReference type="ChEBI" id="CHEBI:15377"/>
        <dbReference type="ChEBI" id="CHEBI:15378"/>
        <dbReference type="ChEBI" id="CHEBI:25629"/>
        <dbReference type="ChEBI" id="CHEBI:73990"/>
        <dbReference type="ChEBI" id="CHEBI:75468"/>
    </reaction>
</comment>
<evidence type="ECO:0000256" key="8">
    <source>
        <dbReference type="ARBA" id="ARBA00048283"/>
    </source>
</evidence>
<evidence type="ECO:0000259" key="12">
    <source>
        <dbReference type="Pfam" id="PF00561"/>
    </source>
</evidence>
<dbReference type="PANTHER" id="PTHR46118">
    <property type="entry name" value="PROTEIN ABHD11"/>
    <property type="match status" value="1"/>
</dbReference>
<name>A0A8X6M6T8_TRICU</name>
<evidence type="ECO:0000313" key="14">
    <source>
        <dbReference type="Proteomes" id="UP000887116"/>
    </source>
</evidence>
<gene>
    <name evidence="13" type="primary">X975_07248</name>
    <name evidence="13" type="ORF">TNCT_110531</name>
</gene>
<dbReference type="PANTHER" id="PTHR46118:SF4">
    <property type="entry name" value="PROTEIN ABHD11"/>
    <property type="match status" value="1"/>
</dbReference>
<dbReference type="Gene3D" id="3.40.50.1820">
    <property type="entry name" value="alpha/beta hydrolase"/>
    <property type="match status" value="1"/>
</dbReference>
<keyword evidence="2" id="KW-0378">Hydrolase</keyword>
<dbReference type="GO" id="GO:0052689">
    <property type="term" value="F:carboxylic ester hydrolase activity"/>
    <property type="evidence" value="ECO:0007669"/>
    <property type="project" value="TreeGrafter"/>
</dbReference>
<reference evidence="13" key="1">
    <citation type="submission" date="2020-07" db="EMBL/GenBank/DDBJ databases">
        <title>Multicomponent nature underlies the extraordinary mechanical properties of spider dragline silk.</title>
        <authorList>
            <person name="Kono N."/>
            <person name="Nakamura H."/>
            <person name="Mori M."/>
            <person name="Yoshida Y."/>
            <person name="Ohtoshi R."/>
            <person name="Malay A.D."/>
            <person name="Moran D.A.P."/>
            <person name="Tomita M."/>
            <person name="Numata K."/>
            <person name="Arakawa K."/>
        </authorList>
    </citation>
    <scope>NUCLEOTIDE SEQUENCE</scope>
</reference>
<comment type="catalytic activity">
    <reaction evidence="8">
        <text>1-octadecanoyl-2-(4Z,7Z,10Z,13Z,16Z,19Z-docosahexaenoyl)-sn-glycerol + H2O = 2-(4Z,7Z,10Z,13Z,16Z,19Z-docosahexaenoyl)-glycerol + octadecanoate + H(+)</text>
        <dbReference type="Rhea" id="RHEA:77107"/>
        <dbReference type="ChEBI" id="CHEBI:15377"/>
        <dbReference type="ChEBI" id="CHEBI:15378"/>
        <dbReference type="ChEBI" id="CHEBI:25629"/>
        <dbReference type="ChEBI" id="CHEBI:77129"/>
        <dbReference type="ChEBI" id="CHEBI:186738"/>
    </reaction>
</comment>
<dbReference type="SUPFAM" id="SSF53474">
    <property type="entry name" value="alpha/beta-Hydrolases"/>
    <property type="match status" value="1"/>
</dbReference>
<comment type="catalytic activity">
    <reaction evidence="9">
        <text>1,2-didecanoylglycerol + H2O = decanoylglycerol + decanoate + H(+)</text>
        <dbReference type="Rhea" id="RHEA:48596"/>
        <dbReference type="ChEBI" id="CHEBI:11152"/>
        <dbReference type="ChEBI" id="CHEBI:15377"/>
        <dbReference type="ChEBI" id="CHEBI:15378"/>
        <dbReference type="ChEBI" id="CHEBI:27689"/>
        <dbReference type="ChEBI" id="CHEBI:90605"/>
    </reaction>
</comment>
<keyword evidence="14" id="KW-1185">Reference proteome</keyword>
<sequence length="350" mass="39562">MEVIKPPSIKYGDTASDFLSKRIGDYITAHKDRFQHTRNNLRNKTSNETKRDETSEKVFVPVHINYKTFDPKEGPDERLVPIIFQHGGLASIENWGNIPQIFADETRRKVYALDARNHGDSGGSEALDREILAQDLIHFMNTNGIPKCILIGHSMGGISGLLAALMQPAMFEMLFLEDCAVSPLPQKLRDLLPTYLSILQGIISEVPPSTNEEEARIFIKEKLMKLLPKDPSKVKTRHSKSLPFSVKRHSDGRYSLKTNLAAVIPHITSSWPDPKGVYEGPAFFLYGTNSPYEVYNDEECIKRHFPNAELIPIEGAGHAIHMSCPDEFMEIVLKRLKITQNNPIFQKNKL</sequence>
<evidence type="ECO:0000256" key="5">
    <source>
        <dbReference type="ARBA" id="ARBA00043667"/>
    </source>
</evidence>
<evidence type="ECO:0000256" key="7">
    <source>
        <dbReference type="ARBA" id="ARBA00044064"/>
    </source>
</evidence>
<dbReference type="AlphaFoldDB" id="A0A8X6M6T8"/>
<evidence type="ECO:0000256" key="3">
    <source>
        <dbReference type="ARBA" id="ARBA00026104"/>
    </source>
</evidence>
<evidence type="ECO:0000256" key="11">
    <source>
        <dbReference type="ARBA" id="ARBA00048919"/>
    </source>
</evidence>
<comment type="catalytic activity">
    <reaction evidence="5">
        <text>a 1,2-diacyl-sn-glycerol + H2O = a 2-acylglycerol + a fatty acid + H(+)</text>
        <dbReference type="Rhea" id="RHEA:33275"/>
        <dbReference type="ChEBI" id="CHEBI:15377"/>
        <dbReference type="ChEBI" id="CHEBI:15378"/>
        <dbReference type="ChEBI" id="CHEBI:17389"/>
        <dbReference type="ChEBI" id="CHEBI:17815"/>
        <dbReference type="ChEBI" id="CHEBI:28868"/>
        <dbReference type="EC" id="3.1.1.116"/>
    </reaction>
</comment>
<comment type="catalytic activity">
    <reaction evidence="11">
        <text>1-octadecanoyl-2-(5Z,8Z,11Z,14Z-eicosatetraenoyl)-sn-glycerol + H2O = 2-(5Z,8Z,11Z,14Z-eicosatetraenoyl)-glycerol + octadecanoate + H(+)</text>
        <dbReference type="Rhea" id="RHEA:38507"/>
        <dbReference type="ChEBI" id="CHEBI:15377"/>
        <dbReference type="ChEBI" id="CHEBI:15378"/>
        <dbReference type="ChEBI" id="CHEBI:25629"/>
        <dbReference type="ChEBI" id="CHEBI:52392"/>
        <dbReference type="ChEBI" id="CHEBI:75728"/>
    </reaction>
</comment>
<dbReference type="Proteomes" id="UP000887116">
    <property type="component" value="Unassembled WGS sequence"/>
</dbReference>